<dbReference type="EMBL" id="MGIQ01000004">
    <property type="protein sequence ID" value="OGM91795.1"/>
    <property type="molecule type" value="Genomic_DNA"/>
</dbReference>
<evidence type="ECO:0000313" key="3">
    <source>
        <dbReference type="Proteomes" id="UP000178798"/>
    </source>
</evidence>
<protein>
    <submittedName>
        <fullName evidence="2">Uncharacterized protein</fullName>
    </submittedName>
</protein>
<proteinExistence type="predicted"/>
<keyword evidence="1" id="KW-0812">Transmembrane</keyword>
<dbReference type="Proteomes" id="UP000178798">
    <property type="component" value="Unassembled WGS sequence"/>
</dbReference>
<name>A0A1F8DVJ7_9BACT</name>
<organism evidence="2 3">
    <name type="scientific">Candidatus Wolfebacteria bacterium RIFCSPLOWO2_01_FULL_38_11</name>
    <dbReference type="NCBI Taxonomy" id="1802556"/>
    <lineage>
        <taxon>Bacteria</taxon>
        <taxon>Candidatus Wolfeibacteriota</taxon>
    </lineage>
</organism>
<comment type="caution">
    <text evidence="2">The sequence shown here is derived from an EMBL/GenBank/DDBJ whole genome shotgun (WGS) entry which is preliminary data.</text>
</comment>
<accession>A0A1F8DVJ7</accession>
<evidence type="ECO:0000313" key="2">
    <source>
        <dbReference type="EMBL" id="OGM91795.1"/>
    </source>
</evidence>
<dbReference type="AlphaFoldDB" id="A0A1F8DVJ7"/>
<reference evidence="2 3" key="1">
    <citation type="journal article" date="2016" name="Nat. Commun.">
        <title>Thousands of microbial genomes shed light on interconnected biogeochemical processes in an aquifer system.</title>
        <authorList>
            <person name="Anantharaman K."/>
            <person name="Brown C.T."/>
            <person name="Hug L.A."/>
            <person name="Sharon I."/>
            <person name="Castelle C.J."/>
            <person name="Probst A.J."/>
            <person name="Thomas B.C."/>
            <person name="Singh A."/>
            <person name="Wilkins M.J."/>
            <person name="Karaoz U."/>
            <person name="Brodie E.L."/>
            <person name="Williams K.H."/>
            <person name="Hubbard S.S."/>
            <person name="Banfield J.F."/>
        </authorList>
    </citation>
    <scope>NUCLEOTIDE SEQUENCE [LARGE SCALE GENOMIC DNA]</scope>
</reference>
<gene>
    <name evidence="2" type="ORF">A2999_01325</name>
</gene>
<keyword evidence="1" id="KW-1133">Transmembrane helix</keyword>
<sequence length="166" mass="18545">MKWRQSQDQLASVIKGKEPGKGGQKKPARKIPKIGYAILFIILVSVISIFYKSEIREWIESRPAKTVLAAQIVYPACYDAQDIMARGASEIIARPNCWSGNISIPPQSWFRIVPSGKVTIRTWAGRVIRDGPGQANWLGDDIRDGNFRIISDESQPVKVAILSRPK</sequence>
<keyword evidence="1" id="KW-0472">Membrane</keyword>
<feature type="transmembrane region" description="Helical" evidence="1">
    <location>
        <begin position="34"/>
        <end position="51"/>
    </location>
</feature>
<evidence type="ECO:0000256" key="1">
    <source>
        <dbReference type="SAM" id="Phobius"/>
    </source>
</evidence>